<proteinExistence type="predicted"/>
<reference evidence="1" key="1">
    <citation type="journal article" date="2020" name="G3 (Bethesda)">
        <title>High-Quality Assemblies for Three Invasive Social Wasps from the &lt;i&gt;Vespula&lt;/i&gt; Genus.</title>
        <authorList>
            <person name="Harrop T.W.R."/>
            <person name="Guhlin J."/>
            <person name="McLaughlin G.M."/>
            <person name="Permina E."/>
            <person name="Stockwell P."/>
            <person name="Gilligan J."/>
            <person name="Le Lec M.F."/>
            <person name="Gruber M.A.M."/>
            <person name="Quinn O."/>
            <person name="Lovegrove M."/>
            <person name="Duncan E.J."/>
            <person name="Remnant E.J."/>
            <person name="Van Eeckhoven J."/>
            <person name="Graham B."/>
            <person name="Knapp R.A."/>
            <person name="Langford K.W."/>
            <person name="Kronenberg Z."/>
            <person name="Press M.O."/>
            <person name="Eacker S.M."/>
            <person name="Wilson-Rankin E.E."/>
            <person name="Purcell J."/>
            <person name="Lester P.J."/>
            <person name="Dearden P.K."/>
        </authorList>
    </citation>
    <scope>NUCLEOTIDE SEQUENCE</scope>
    <source>
        <strain evidence="1">Volc-1</strain>
    </source>
</reference>
<dbReference type="Proteomes" id="UP000600918">
    <property type="component" value="Unassembled WGS sequence"/>
</dbReference>
<dbReference type="AlphaFoldDB" id="A0A834P5T8"/>
<accession>A0A834P5T8</accession>
<comment type="caution">
    <text evidence="1">The sequence shown here is derived from an EMBL/GenBank/DDBJ whole genome shotgun (WGS) entry which is preliminary data.</text>
</comment>
<sequence length="99" mass="10774">MAVAVGLALTEHKTGRASASLYQGTFGLGRSFGVGLARNAASRVAMLLQSDKKQTDKRSSAFETWERVRRKRLGKREEGGLVRAAECTDILLLGFRTSC</sequence>
<protein>
    <submittedName>
        <fullName evidence="1">Uncharacterized protein</fullName>
    </submittedName>
</protein>
<gene>
    <name evidence="1" type="ORF">H0235_006036</name>
</gene>
<organism evidence="1 2">
    <name type="scientific">Vespula pensylvanica</name>
    <name type="common">Western yellow jacket</name>
    <name type="synonym">Wasp</name>
    <dbReference type="NCBI Taxonomy" id="30213"/>
    <lineage>
        <taxon>Eukaryota</taxon>
        <taxon>Metazoa</taxon>
        <taxon>Ecdysozoa</taxon>
        <taxon>Arthropoda</taxon>
        <taxon>Hexapoda</taxon>
        <taxon>Insecta</taxon>
        <taxon>Pterygota</taxon>
        <taxon>Neoptera</taxon>
        <taxon>Endopterygota</taxon>
        <taxon>Hymenoptera</taxon>
        <taxon>Apocrita</taxon>
        <taxon>Aculeata</taxon>
        <taxon>Vespoidea</taxon>
        <taxon>Vespidae</taxon>
        <taxon>Vespinae</taxon>
        <taxon>Vespula</taxon>
    </lineage>
</organism>
<dbReference type="EMBL" id="JACSDY010000004">
    <property type="protein sequence ID" value="KAF7429638.1"/>
    <property type="molecule type" value="Genomic_DNA"/>
</dbReference>
<name>A0A834P5T8_VESPE</name>
<evidence type="ECO:0000313" key="1">
    <source>
        <dbReference type="EMBL" id="KAF7429638.1"/>
    </source>
</evidence>
<evidence type="ECO:0000313" key="2">
    <source>
        <dbReference type="Proteomes" id="UP000600918"/>
    </source>
</evidence>
<keyword evidence="2" id="KW-1185">Reference proteome</keyword>